<comment type="caution">
    <text evidence="1">The sequence shown here is derived from an EMBL/GenBank/DDBJ whole genome shotgun (WGS) entry which is preliminary data.</text>
</comment>
<keyword evidence="2" id="KW-1185">Reference proteome</keyword>
<name>A0ACC0IEA3_9ERIC</name>
<evidence type="ECO:0000313" key="1">
    <source>
        <dbReference type="EMBL" id="KAI8023259.1"/>
    </source>
</evidence>
<reference evidence="1 2" key="1">
    <citation type="journal article" date="2022" name="Plant J.">
        <title>Chromosome-level genome of Camellia lanceoleosa provides a valuable resource for understanding genome evolution and self-incompatibility.</title>
        <authorList>
            <person name="Gong W."/>
            <person name="Xiao S."/>
            <person name="Wang L."/>
            <person name="Liao Z."/>
            <person name="Chang Y."/>
            <person name="Mo W."/>
            <person name="Hu G."/>
            <person name="Li W."/>
            <person name="Zhao G."/>
            <person name="Zhu H."/>
            <person name="Hu X."/>
            <person name="Ji K."/>
            <person name="Xiang X."/>
            <person name="Song Q."/>
            <person name="Yuan D."/>
            <person name="Jin S."/>
            <person name="Zhang L."/>
        </authorList>
    </citation>
    <scope>NUCLEOTIDE SEQUENCE [LARGE SCALE GENOMIC DNA]</scope>
    <source>
        <strain evidence="1">SQ_2022a</strain>
    </source>
</reference>
<organism evidence="1 2">
    <name type="scientific">Camellia lanceoleosa</name>
    <dbReference type="NCBI Taxonomy" id="1840588"/>
    <lineage>
        <taxon>Eukaryota</taxon>
        <taxon>Viridiplantae</taxon>
        <taxon>Streptophyta</taxon>
        <taxon>Embryophyta</taxon>
        <taxon>Tracheophyta</taxon>
        <taxon>Spermatophyta</taxon>
        <taxon>Magnoliopsida</taxon>
        <taxon>eudicotyledons</taxon>
        <taxon>Gunneridae</taxon>
        <taxon>Pentapetalae</taxon>
        <taxon>asterids</taxon>
        <taxon>Ericales</taxon>
        <taxon>Theaceae</taxon>
        <taxon>Camellia</taxon>
    </lineage>
</organism>
<gene>
    <name evidence="1" type="ORF">LOK49_LG03G00615</name>
</gene>
<protein>
    <submittedName>
        <fullName evidence="1">Uncharacterized protein</fullName>
    </submittedName>
</protein>
<dbReference type="Proteomes" id="UP001060215">
    <property type="component" value="Chromosome 6"/>
</dbReference>
<dbReference type="EMBL" id="CM045763">
    <property type="protein sequence ID" value="KAI8023259.1"/>
    <property type="molecule type" value="Genomic_DNA"/>
</dbReference>
<evidence type="ECO:0000313" key="2">
    <source>
        <dbReference type="Proteomes" id="UP001060215"/>
    </source>
</evidence>
<accession>A0ACC0IEA3</accession>
<proteinExistence type="predicted"/>
<sequence>MTQESHPMYSVTIRANAHRSDCCTTQIFHNSTHSHMEIPEEVVPPNNGHDTNLDVDFADMWERDWDTGLQQGTSEGSKSPMPVVRRDGVISLASSSETRLVASDVLLGLGQAPVDSVGELEVMWHQKEGQLSLMGIRPGQLVTERVGKLTASPRQEQQIYSGSINGPDQGPLLASTEDVLRAIQLNRPSPWLNLPMGEAPIITRAFIRASPRSWNNMGSAIFAVGQSSSMMDTGPQNSTVVAVISSPIPPVSILSGPSIRK</sequence>